<evidence type="ECO:0000313" key="2">
    <source>
        <dbReference type="Proteomes" id="UP000054988"/>
    </source>
</evidence>
<proteinExistence type="predicted"/>
<gene>
    <name evidence="1" type="ORF">WG66_16090</name>
</gene>
<accession>A0A0W0F4U0</accession>
<dbReference type="Proteomes" id="UP000054988">
    <property type="component" value="Unassembled WGS sequence"/>
</dbReference>
<protein>
    <submittedName>
        <fullName evidence="1">Uncharacterized protein</fullName>
    </submittedName>
</protein>
<dbReference type="AlphaFoldDB" id="A0A0W0F4U0"/>
<sequence>MHYDLDTSHRNHRRQAAGCYPLLNSLHILAASIRLPAPTGLVPTVGGTLVRVLRLAASVEAIAAANGQGGALSSFYQSFGRADGTQNDNMAPDGIQWRGRPPVRRADNVTVYEYRTAVNRTIRSITGPLEIGSVCPNQEWQNNLKVKAMLARRQDDDDCTSSKTQMEAAGMLEKDELGATDKIVEQL</sequence>
<organism evidence="1 2">
    <name type="scientific">Moniliophthora roreri</name>
    <name type="common">Frosty pod rot fungus</name>
    <name type="synonym">Monilia roreri</name>
    <dbReference type="NCBI Taxonomy" id="221103"/>
    <lineage>
        <taxon>Eukaryota</taxon>
        <taxon>Fungi</taxon>
        <taxon>Dikarya</taxon>
        <taxon>Basidiomycota</taxon>
        <taxon>Agaricomycotina</taxon>
        <taxon>Agaricomycetes</taxon>
        <taxon>Agaricomycetidae</taxon>
        <taxon>Agaricales</taxon>
        <taxon>Marasmiineae</taxon>
        <taxon>Marasmiaceae</taxon>
        <taxon>Moniliophthora</taxon>
    </lineage>
</organism>
<comment type="caution">
    <text evidence="1">The sequence shown here is derived from an EMBL/GenBank/DDBJ whole genome shotgun (WGS) entry which is preliminary data.</text>
</comment>
<evidence type="ECO:0000313" key="1">
    <source>
        <dbReference type="EMBL" id="KTB31341.1"/>
    </source>
</evidence>
<reference evidence="1 2" key="1">
    <citation type="submission" date="2015-12" db="EMBL/GenBank/DDBJ databases">
        <title>Draft genome sequence of Moniliophthora roreri, the causal agent of frosty pod rot of cacao.</title>
        <authorList>
            <person name="Aime M.C."/>
            <person name="Diaz-Valderrama J.R."/>
            <person name="Kijpornyongpan T."/>
            <person name="Phillips-Mora W."/>
        </authorList>
    </citation>
    <scope>NUCLEOTIDE SEQUENCE [LARGE SCALE GENOMIC DNA]</scope>
    <source>
        <strain evidence="1 2">MCA 2952</strain>
    </source>
</reference>
<dbReference type="EMBL" id="LATX01002333">
    <property type="protein sequence ID" value="KTB31341.1"/>
    <property type="molecule type" value="Genomic_DNA"/>
</dbReference>
<name>A0A0W0F4U0_MONRR</name>